<keyword evidence="2" id="KW-1185">Reference proteome</keyword>
<gene>
    <name evidence="1" type="ordered locus">Deima_1693</name>
</gene>
<dbReference type="RefSeq" id="WP_013556847.1">
    <property type="nucleotide sequence ID" value="NC_014958.1"/>
</dbReference>
<reference evidence="1 2" key="1">
    <citation type="journal article" date="2011" name="Stand. Genomic Sci.">
        <title>Complete genome sequence of Deinococcus maricopensis type strain (LB-34).</title>
        <authorList>
            <person name="Pukall R."/>
            <person name="Zeytun A."/>
            <person name="Lucas S."/>
            <person name="Lapidus A."/>
            <person name="Hammon N."/>
            <person name="Deshpande S."/>
            <person name="Nolan M."/>
            <person name="Cheng J.F."/>
            <person name="Pitluck S."/>
            <person name="Liolios K."/>
            <person name="Pagani I."/>
            <person name="Mikhailova N."/>
            <person name="Ivanova N."/>
            <person name="Mavromatis K."/>
            <person name="Pati A."/>
            <person name="Tapia R."/>
            <person name="Han C."/>
            <person name="Goodwin L."/>
            <person name="Chen A."/>
            <person name="Palaniappan K."/>
            <person name="Land M."/>
            <person name="Hauser L."/>
            <person name="Chang Y.J."/>
            <person name="Jeffries C.D."/>
            <person name="Brambilla E.M."/>
            <person name="Rohde M."/>
            <person name="Goker M."/>
            <person name="Detter J.C."/>
            <person name="Woyke T."/>
            <person name="Bristow J."/>
            <person name="Eisen J.A."/>
            <person name="Markowitz V."/>
            <person name="Hugenholtz P."/>
            <person name="Kyrpides N.C."/>
            <person name="Klenk H.P."/>
        </authorList>
    </citation>
    <scope>NUCLEOTIDE SEQUENCE [LARGE SCALE GENOMIC DNA]</scope>
    <source>
        <strain evidence="2">DSM 21211 / LMG 22137 / NRRL B-23946 / LB-34</strain>
    </source>
</reference>
<proteinExistence type="predicted"/>
<dbReference type="HOGENOM" id="CLU_2823980_0_0_0"/>
<evidence type="ECO:0000313" key="2">
    <source>
        <dbReference type="Proteomes" id="UP000008635"/>
    </source>
</evidence>
<sequence length="66" mass="7067">MTVRSGVPLCHGGGLCSGDYDLSDSVKQDVTEVEVQDLESLQVALAEPFGVSLTQVRSPWRVGCPF</sequence>
<organism evidence="1 2">
    <name type="scientific">Deinococcus maricopensis (strain DSM 21211 / LMG 22137 / NRRL B-23946 / LB-34)</name>
    <dbReference type="NCBI Taxonomy" id="709986"/>
    <lineage>
        <taxon>Bacteria</taxon>
        <taxon>Thermotogati</taxon>
        <taxon>Deinococcota</taxon>
        <taxon>Deinococci</taxon>
        <taxon>Deinococcales</taxon>
        <taxon>Deinococcaceae</taxon>
        <taxon>Deinococcus</taxon>
    </lineage>
</organism>
<protein>
    <submittedName>
        <fullName evidence="1">Uncharacterized protein</fullName>
    </submittedName>
</protein>
<dbReference type="Proteomes" id="UP000008635">
    <property type="component" value="Chromosome"/>
</dbReference>
<dbReference type="EMBL" id="CP002454">
    <property type="protein sequence ID" value="ADV67342.1"/>
    <property type="molecule type" value="Genomic_DNA"/>
</dbReference>
<evidence type="ECO:0000313" key="1">
    <source>
        <dbReference type="EMBL" id="ADV67342.1"/>
    </source>
</evidence>
<reference evidence="2" key="2">
    <citation type="submission" date="2011-01" db="EMBL/GenBank/DDBJ databases">
        <title>The complete genome of Deinococcus maricopensis DSM 21211.</title>
        <authorList>
            <consortium name="US DOE Joint Genome Institute (JGI-PGF)"/>
            <person name="Lucas S."/>
            <person name="Copeland A."/>
            <person name="Lapidus A."/>
            <person name="Goodwin L."/>
            <person name="Pitluck S."/>
            <person name="Kyrpides N."/>
            <person name="Mavromatis K."/>
            <person name="Pagani I."/>
            <person name="Ivanova N."/>
            <person name="Ovchinnikova G."/>
            <person name="Zeytun A."/>
            <person name="Detter J.C."/>
            <person name="Han C."/>
            <person name="Land M."/>
            <person name="Hauser L."/>
            <person name="Markowitz V."/>
            <person name="Cheng J.-F."/>
            <person name="Hugenholtz P."/>
            <person name="Woyke T."/>
            <person name="Wu D."/>
            <person name="Pukall R."/>
            <person name="Gehrich-Schroeter G."/>
            <person name="Brambilla E."/>
            <person name="Klenk H.-P."/>
            <person name="Eisen J.A."/>
        </authorList>
    </citation>
    <scope>NUCLEOTIDE SEQUENCE [LARGE SCALE GENOMIC DNA]</scope>
    <source>
        <strain evidence="2">DSM 21211 / LMG 22137 / NRRL B-23946 / LB-34</strain>
    </source>
</reference>
<dbReference type="KEGG" id="dmr:Deima_1693"/>
<name>E8U8F3_DEIML</name>
<dbReference type="STRING" id="709986.Deima_1693"/>
<dbReference type="AlphaFoldDB" id="E8U8F3"/>
<accession>E8U8F3</accession>